<dbReference type="RefSeq" id="WP_119954781.1">
    <property type="nucleotide sequence ID" value="NZ_QYUR01000002.1"/>
</dbReference>
<dbReference type="GO" id="GO:0006643">
    <property type="term" value="P:membrane lipid metabolic process"/>
    <property type="evidence" value="ECO:0007669"/>
    <property type="project" value="TreeGrafter"/>
</dbReference>
<evidence type="ECO:0000256" key="6">
    <source>
        <dbReference type="ARBA" id="ARBA00023136"/>
    </source>
</evidence>
<gene>
    <name evidence="9" type="ORF">D3879_13805</name>
</gene>
<evidence type="ECO:0000256" key="3">
    <source>
        <dbReference type="ARBA" id="ARBA00022989"/>
    </source>
</evidence>
<evidence type="ECO:0000256" key="1">
    <source>
        <dbReference type="ARBA" id="ARBA00004127"/>
    </source>
</evidence>
<feature type="transmembrane region" description="Helical" evidence="7">
    <location>
        <begin position="51"/>
        <end position="72"/>
    </location>
</feature>
<evidence type="ECO:0000256" key="4">
    <source>
        <dbReference type="ARBA" id="ARBA00023002"/>
    </source>
</evidence>
<dbReference type="GO" id="GO:0012505">
    <property type="term" value="C:endomembrane system"/>
    <property type="evidence" value="ECO:0007669"/>
    <property type="project" value="UniProtKB-SubCell"/>
</dbReference>
<evidence type="ECO:0000313" key="9">
    <source>
        <dbReference type="EMBL" id="RJG14228.1"/>
    </source>
</evidence>
<dbReference type="GO" id="GO:0016020">
    <property type="term" value="C:membrane"/>
    <property type="evidence" value="ECO:0007669"/>
    <property type="project" value="GOC"/>
</dbReference>
<evidence type="ECO:0000313" key="10">
    <source>
        <dbReference type="Proteomes" id="UP000284021"/>
    </source>
</evidence>
<dbReference type="InterPro" id="IPR051689">
    <property type="entry name" value="Sterol_desaturase/TMEM195"/>
</dbReference>
<keyword evidence="6 7" id="KW-0472">Membrane</keyword>
<name>A0A418XP52_9PSED</name>
<sequence>MSELLLENEPLIRISLFLGILVTLAAWEVAAPRRRREIPRLLRWTNNLGVVVIDTILVRLTFPVAAVGLALLAEERGWGLLNLFEPPAGLALLVSLLSLDLAIYLQHVMFHAVPALWRLHRMHHADLEFDFTTGLRFHPIEILLSMGIKFAVVVSLGPPAMAVLVFEALLNATSMFNHSNVRIPLGLDRVLRWIVVTPDMHRVHHSIHPKETNSNFGFNLPWWDRLFGTYRAQPQEGHEGMSIGIEQFRSTRDLWLDRMLIQPLLGTANDYPINREEDKK</sequence>
<dbReference type="GO" id="GO:0005506">
    <property type="term" value="F:iron ion binding"/>
    <property type="evidence" value="ECO:0007669"/>
    <property type="project" value="InterPro"/>
</dbReference>
<keyword evidence="5" id="KW-0443">Lipid metabolism</keyword>
<keyword evidence="10" id="KW-1185">Reference proteome</keyword>
<comment type="subcellular location">
    <subcellularLocation>
        <location evidence="1">Endomembrane system</location>
        <topology evidence="1">Multi-pass membrane protein</topology>
    </subcellularLocation>
</comment>
<comment type="caution">
    <text evidence="9">The sequence shown here is derived from an EMBL/GenBank/DDBJ whole genome shotgun (WGS) entry which is preliminary data.</text>
</comment>
<feature type="domain" description="Fatty acid hydroxylase" evidence="8">
    <location>
        <begin position="93"/>
        <end position="229"/>
    </location>
</feature>
<dbReference type="PANTHER" id="PTHR21624:SF1">
    <property type="entry name" value="ALKYLGLYCEROL MONOOXYGENASE"/>
    <property type="match status" value="1"/>
</dbReference>
<keyword evidence="2 7" id="KW-0812">Transmembrane</keyword>
<dbReference type="OrthoDB" id="9770329at2"/>
<reference evidence="9 10" key="1">
    <citation type="submission" date="2018-09" db="EMBL/GenBank/DDBJ databases">
        <authorList>
            <person name="Zhu H."/>
        </authorList>
    </citation>
    <scope>NUCLEOTIDE SEQUENCE [LARGE SCALE GENOMIC DNA]</scope>
    <source>
        <strain evidence="9 10">K1S02-6</strain>
    </source>
</reference>
<proteinExistence type="predicted"/>
<feature type="transmembrane region" description="Helical" evidence="7">
    <location>
        <begin position="12"/>
        <end position="30"/>
    </location>
</feature>
<dbReference type="EMBL" id="QYUR01000002">
    <property type="protein sequence ID" value="RJG14228.1"/>
    <property type="molecule type" value="Genomic_DNA"/>
</dbReference>
<feature type="transmembrane region" description="Helical" evidence="7">
    <location>
        <begin position="92"/>
        <end position="113"/>
    </location>
</feature>
<keyword evidence="4" id="KW-0560">Oxidoreductase</keyword>
<evidence type="ECO:0000259" key="8">
    <source>
        <dbReference type="Pfam" id="PF04116"/>
    </source>
</evidence>
<evidence type="ECO:0000256" key="7">
    <source>
        <dbReference type="SAM" id="Phobius"/>
    </source>
</evidence>
<dbReference type="Proteomes" id="UP000284021">
    <property type="component" value="Unassembled WGS sequence"/>
</dbReference>
<feature type="transmembrane region" description="Helical" evidence="7">
    <location>
        <begin position="150"/>
        <end position="170"/>
    </location>
</feature>
<dbReference type="Pfam" id="PF04116">
    <property type="entry name" value="FA_hydroxylase"/>
    <property type="match status" value="1"/>
</dbReference>
<evidence type="ECO:0000256" key="2">
    <source>
        <dbReference type="ARBA" id="ARBA00022692"/>
    </source>
</evidence>
<organism evidence="9 10">
    <name type="scientific">Pseudomonas cavernicola</name>
    <dbReference type="NCBI Taxonomy" id="2320866"/>
    <lineage>
        <taxon>Bacteria</taxon>
        <taxon>Pseudomonadati</taxon>
        <taxon>Pseudomonadota</taxon>
        <taxon>Gammaproteobacteria</taxon>
        <taxon>Pseudomonadales</taxon>
        <taxon>Pseudomonadaceae</taxon>
        <taxon>Pseudomonas</taxon>
    </lineage>
</organism>
<protein>
    <submittedName>
        <fullName evidence="9">Sterol desaturase family protein</fullName>
    </submittedName>
</protein>
<dbReference type="AlphaFoldDB" id="A0A418XP52"/>
<dbReference type="PANTHER" id="PTHR21624">
    <property type="entry name" value="STEROL DESATURASE-RELATED PROTEIN"/>
    <property type="match status" value="1"/>
</dbReference>
<dbReference type="InterPro" id="IPR006694">
    <property type="entry name" value="Fatty_acid_hydroxylase"/>
</dbReference>
<evidence type="ECO:0000256" key="5">
    <source>
        <dbReference type="ARBA" id="ARBA00023098"/>
    </source>
</evidence>
<dbReference type="GO" id="GO:0050479">
    <property type="term" value="F:glyceryl-ether monooxygenase activity"/>
    <property type="evidence" value="ECO:0007669"/>
    <property type="project" value="TreeGrafter"/>
</dbReference>
<keyword evidence="3 7" id="KW-1133">Transmembrane helix</keyword>
<dbReference type="GO" id="GO:0008610">
    <property type="term" value="P:lipid biosynthetic process"/>
    <property type="evidence" value="ECO:0007669"/>
    <property type="project" value="InterPro"/>
</dbReference>
<accession>A0A418XP52</accession>